<name>A0ABR2JVB7_9EUKA</name>
<sequence length="115" mass="14060">MRRRKPKTSFDVRVDRWSILGNPYKMRTESERDLVCDQYETYFNNIVGNNREWLIQNGIDDDYRQEFMDELNRIRTIYQTHGKLNLFCWCYPKRCHSYTIKNYILNTSQASMNNN</sequence>
<accession>A0ABR2JVB7</accession>
<gene>
    <name evidence="2" type="ORF">M9Y10_045329</name>
</gene>
<evidence type="ECO:0000313" key="3">
    <source>
        <dbReference type="Proteomes" id="UP001470230"/>
    </source>
</evidence>
<protein>
    <recommendedName>
        <fullName evidence="1">DUF4326 domain-containing protein</fullName>
    </recommendedName>
</protein>
<organism evidence="2 3">
    <name type="scientific">Tritrichomonas musculus</name>
    <dbReference type="NCBI Taxonomy" id="1915356"/>
    <lineage>
        <taxon>Eukaryota</taxon>
        <taxon>Metamonada</taxon>
        <taxon>Parabasalia</taxon>
        <taxon>Tritrichomonadida</taxon>
        <taxon>Tritrichomonadidae</taxon>
        <taxon>Tritrichomonas</taxon>
    </lineage>
</organism>
<reference evidence="2 3" key="1">
    <citation type="submission" date="2024-04" db="EMBL/GenBank/DDBJ databases">
        <title>Tritrichomonas musculus Genome.</title>
        <authorList>
            <person name="Alves-Ferreira E."/>
            <person name="Grigg M."/>
            <person name="Lorenzi H."/>
            <person name="Galac M."/>
        </authorList>
    </citation>
    <scope>NUCLEOTIDE SEQUENCE [LARGE SCALE GENOMIC DNA]</scope>
    <source>
        <strain evidence="2 3">EAF2021</strain>
    </source>
</reference>
<feature type="domain" description="DUF4326" evidence="1">
    <location>
        <begin position="6"/>
        <end position="101"/>
    </location>
</feature>
<evidence type="ECO:0000259" key="1">
    <source>
        <dbReference type="Pfam" id="PF14216"/>
    </source>
</evidence>
<comment type="caution">
    <text evidence="2">The sequence shown here is derived from an EMBL/GenBank/DDBJ whole genome shotgun (WGS) entry which is preliminary data.</text>
</comment>
<evidence type="ECO:0000313" key="2">
    <source>
        <dbReference type="EMBL" id="KAK8882687.1"/>
    </source>
</evidence>
<proteinExistence type="predicted"/>
<dbReference type="Pfam" id="PF14216">
    <property type="entry name" value="DUF4326"/>
    <property type="match status" value="1"/>
</dbReference>
<keyword evidence="3" id="KW-1185">Reference proteome</keyword>
<dbReference type="InterPro" id="IPR025475">
    <property type="entry name" value="DUF4326"/>
</dbReference>
<dbReference type="EMBL" id="JAPFFF010000009">
    <property type="protein sequence ID" value="KAK8882687.1"/>
    <property type="molecule type" value="Genomic_DNA"/>
</dbReference>
<dbReference type="Proteomes" id="UP001470230">
    <property type="component" value="Unassembled WGS sequence"/>
</dbReference>